<evidence type="ECO:0000313" key="2">
    <source>
        <dbReference type="EMBL" id="RVX07728.1"/>
    </source>
</evidence>
<dbReference type="InterPro" id="IPR043502">
    <property type="entry name" value="DNA/RNA_pol_sf"/>
</dbReference>
<proteinExistence type="predicted"/>
<dbReference type="InterPro" id="IPR052343">
    <property type="entry name" value="Retrotransposon-Effector_Assoc"/>
</dbReference>
<comment type="caution">
    <text evidence="2">The sequence shown here is derived from an EMBL/GenBank/DDBJ whole genome shotgun (WGS) entry which is preliminary data.</text>
</comment>
<feature type="domain" description="Reverse transcriptase" evidence="1">
    <location>
        <begin position="225"/>
        <end position="322"/>
    </location>
</feature>
<gene>
    <name evidence="2" type="ORF">CK203_021847</name>
</gene>
<dbReference type="Pfam" id="PF00078">
    <property type="entry name" value="RVT_1"/>
    <property type="match status" value="1"/>
</dbReference>
<evidence type="ECO:0000313" key="3">
    <source>
        <dbReference type="Proteomes" id="UP000288805"/>
    </source>
</evidence>
<dbReference type="Proteomes" id="UP000288805">
    <property type="component" value="Unassembled WGS sequence"/>
</dbReference>
<organism evidence="2 3">
    <name type="scientific">Vitis vinifera</name>
    <name type="common">Grape</name>
    <dbReference type="NCBI Taxonomy" id="29760"/>
    <lineage>
        <taxon>Eukaryota</taxon>
        <taxon>Viridiplantae</taxon>
        <taxon>Streptophyta</taxon>
        <taxon>Embryophyta</taxon>
        <taxon>Tracheophyta</taxon>
        <taxon>Spermatophyta</taxon>
        <taxon>Magnoliopsida</taxon>
        <taxon>eudicotyledons</taxon>
        <taxon>Gunneridae</taxon>
        <taxon>Pentapetalae</taxon>
        <taxon>rosids</taxon>
        <taxon>Vitales</taxon>
        <taxon>Vitaceae</taxon>
        <taxon>Viteae</taxon>
        <taxon>Vitis</taxon>
    </lineage>
</organism>
<dbReference type="InterPro" id="IPR000477">
    <property type="entry name" value="RT_dom"/>
</dbReference>
<evidence type="ECO:0000259" key="1">
    <source>
        <dbReference type="Pfam" id="PF00078"/>
    </source>
</evidence>
<dbReference type="AlphaFoldDB" id="A0A438JFK0"/>
<dbReference type="PANTHER" id="PTHR46890:SF50">
    <property type="entry name" value="RNA-DIRECTED DNA POLYMERASE, EUKARYOTA, REVERSE TRANSCRIPTASE ZINC-BINDING DOMAIN PROTEIN-RELATED"/>
    <property type="match status" value="1"/>
</dbReference>
<protein>
    <recommendedName>
        <fullName evidence="1">Reverse transcriptase domain-containing protein</fullName>
    </recommendedName>
</protein>
<dbReference type="PANTHER" id="PTHR46890">
    <property type="entry name" value="NON-LTR RETROLELEMENT REVERSE TRANSCRIPTASE-LIKE PROTEIN-RELATED"/>
    <property type="match status" value="1"/>
</dbReference>
<dbReference type="EMBL" id="QGNW01000044">
    <property type="protein sequence ID" value="RVX07728.1"/>
    <property type="molecule type" value="Genomic_DNA"/>
</dbReference>
<dbReference type="SUPFAM" id="SSF56672">
    <property type="entry name" value="DNA/RNA polymerases"/>
    <property type="match status" value="1"/>
</dbReference>
<reference evidence="2 3" key="1">
    <citation type="journal article" date="2018" name="PLoS Genet.">
        <title>Population sequencing reveals clonal diversity and ancestral inbreeding in the grapevine cultivar Chardonnay.</title>
        <authorList>
            <person name="Roach M.J."/>
            <person name="Johnson D.L."/>
            <person name="Bohlmann J."/>
            <person name="van Vuuren H.J."/>
            <person name="Jones S.J."/>
            <person name="Pretorius I.S."/>
            <person name="Schmidt S.A."/>
            <person name="Borneman A.R."/>
        </authorList>
    </citation>
    <scope>NUCLEOTIDE SEQUENCE [LARGE SCALE GENOMIC DNA]</scope>
    <source>
        <strain evidence="3">cv. Chardonnay</strain>
        <tissue evidence="2">Leaf</tissue>
    </source>
</reference>
<name>A0A438JFK0_VITVI</name>
<accession>A0A438JFK0</accession>
<sequence>MLRMGGCELKGVGGGVLVFWDNKVLQLLEMEEGNFLVSCGFKSYEDDFSWSFTGVYGPTLKMDRESFWSELRVVRGLWSDYGVVQFVLARPMLDHFLILLEWGGLRSEPTPFKFENIWLKEEAFKTVLRSCWNKEVFGDRRLSLSGLSLESLDDSKVVGLEKPFSEEEVYGALPSFSGDKAPSLDGFPMAFWSFLWEFVKIEDLRDFRPISLVGGEAIQVAGQVINSILKSNGGAILCKLDIKKAYDHVEWSFLLTIMEKMGFGEKWLRWIKWCLSIAKFSVVVNGTPSGFFQSFKGLRRGDPLSPYLFVIVMEALNCLLKRAVYGGFLSACQVWEGDVKWSRVVRMRLEQIQRDFLWRVFPTKFVWNFQVPFKVKSIVWLEAHKKVNTNDLLQSRRPYKALSPDIWGLGVKSLALLNKAFLGKWTWHFATEREAYWNQVIRGKYEDRGGWCSHEVREGYEVRLWKTIRKLGHLVSIRLSFVVGNGQRMSFRKDKWCGTSSFCEYFPSLFAFTASKEAWVSDMWTDLLVEVENLLGRLGGERVLLDEEAEVRWLESKDGNFSIKSLYKVLELDLYKVSVVVEASFYLIQCVLGVPFIGKGDPLGLEWCLVVMWDIFLPRALAIRSREALAGCSKIKPPNFAFYRAPSMLVLSINAITNAKIQGTIAFIFGNIMVVF</sequence>